<proteinExistence type="predicted"/>
<name>A0ABW5H9H1_9PSEU</name>
<sequence>MNDPMTVEMQSEAFTYPAVIEEDVDGRELAKATKVLQSLSKSQIKTLMGEVKDWPAPPPHINKDHTGRA</sequence>
<keyword evidence="3" id="KW-1185">Reference proteome</keyword>
<accession>A0ABW5H9H1</accession>
<comment type="caution">
    <text evidence="2">The sequence shown here is derived from an EMBL/GenBank/DDBJ whole genome shotgun (WGS) entry which is preliminary data.</text>
</comment>
<protein>
    <submittedName>
        <fullName evidence="2">Uncharacterized protein</fullName>
    </submittedName>
</protein>
<feature type="region of interest" description="Disordered" evidence="1">
    <location>
        <begin position="50"/>
        <end position="69"/>
    </location>
</feature>
<evidence type="ECO:0000256" key="1">
    <source>
        <dbReference type="SAM" id="MobiDB-lite"/>
    </source>
</evidence>
<organism evidence="2 3">
    <name type="scientific">Amycolatopsis silviterrae</name>
    <dbReference type="NCBI Taxonomy" id="1656914"/>
    <lineage>
        <taxon>Bacteria</taxon>
        <taxon>Bacillati</taxon>
        <taxon>Actinomycetota</taxon>
        <taxon>Actinomycetes</taxon>
        <taxon>Pseudonocardiales</taxon>
        <taxon>Pseudonocardiaceae</taxon>
        <taxon>Amycolatopsis</taxon>
    </lineage>
</organism>
<evidence type="ECO:0000313" key="2">
    <source>
        <dbReference type="EMBL" id="MFD2469808.1"/>
    </source>
</evidence>
<evidence type="ECO:0000313" key="3">
    <source>
        <dbReference type="Proteomes" id="UP001597483"/>
    </source>
</evidence>
<reference evidence="3" key="1">
    <citation type="journal article" date="2019" name="Int. J. Syst. Evol. Microbiol.">
        <title>The Global Catalogue of Microorganisms (GCM) 10K type strain sequencing project: providing services to taxonomists for standard genome sequencing and annotation.</title>
        <authorList>
            <consortium name="The Broad Institute Genomics Platform"/>
            <consortium name="The Broad Institute Genome Sequencing Center for Infectious Disease"/>
            <person name="Wu L."/>
            <person name="Ma J."/>
        </authorList>
    </citation>
    <scope>NUCLEOTIDE SEQUENCE [LARGE SCALE GENOMIC DNA]</scope>
    <source>
        <strain evidence="3">CGMCC 4.7641</strain>
    </source>
</reference>
<dbReference type="Proteomes" id="UP001597483">
    <property type="component" value="Unassembled WGS sequence"/>
</dbReference>
<dbReference type="RefSeq" id="WP_378306482.1">
    <property type="nucleotide sequence ID" value="NZ_JBHUKS010000014.1"/>
</dbReference>
<dbReference type="EMBL" id="JBHUKS010000014">
    <property type="protein sequence ID" value="MFD2469808.1"/>
    <property type="molecule type" value="Genomic_DNA"/>
</dbReference>
<gene>
    <name evidence="2" type="ORF">ACFSVL_20655</name>
</gene>